<evidence type="ECO:0000256" key="1">
    <source>
        <dbReference type="ARBA" id="ARBA00022679"/>
    </source>
</evidence>
<dbReference type="GO" id="GO:0016757">
    <property type="term" value="F:glycosyltransferase activity"/>
    <property type="evidence" value="ECO:0007669"/>
    <property type="project" value="InterPro"/>
</dbReference>
<organism evidence="4 5">
    <name type="scientific">Candidatus Roizmanbacteria bacterium RIFCSPLOWO2_01_FULL_38_12</name>
    <dbReference type="NCBI Taxonomy" id="1802061"/>
    <lineage>
        <taxon>Bacteria</taxon>
        <taxon>Candidatus Roizmaniibacteriota</taxon>
    </lineage>
</organism>
<gene>
    <name evidence="4" type="ORF">A3A93_02375</name>
</gene>
<keyword evidence="1" id="KW-0808">Transferase</keyword>
<dbReference type="EMBL" id="MGAL01000028">
    <property type="protein sequence ID" value="OGK47662.1"/>
    <property type="molecule type" value="Genomic_DNA"/>
</dbReference>
<dbReference type="Pfam" id="PF13439">
    <property type="entry name" value="Glyco_transf_4"/>
    <property type="match status" value="1"/>
</dbReference>
<evidence type="ECO:0000313" key="4">
    <source>
        <dbReference type="EMBL" id="OGK47662.1"/>
    </source>
</evidence>
<dbReference type="CDD" id="cd03809">
    <property type="entry name" value="GT4_MtfB-like"/>
    <property type="match status" value="1"/>
</dbReference>
<dbReference type="SUPFAM" id="SSF53756">
    <property type="entry name" value="UDP-Glycosyltransferase/glycogen phosphorylase"/>
    <property type="match status" value="1"/>
</dbReference>
<evidence type="ECO:0008006" key="6">
    <source>
        <dbReference type="Google" id="ProtNLM"/>
    </source>
</evidence>
<dbReference type="Proteomes" id="UP000177141">
    <property type="component" value="Unassembled WGS sequence"/>
</dbReference>
<feature type="domain" description="Glycosyl transferase family 1" evidence="2">
    <location>
        <begin position="186"/>
        <end position="344"/>
    </location>
</feature>
<protein>
    <recommendedName>
        <fullName evidence="6">Glycosyl transferase family 1 domain-containing protein</fullName>
    </recommendedName>
</protein>
<dbReference type="InterPro" id="IPR028098">
    <property type="entry name" value="Glyco_trans_4-like_N"/>
</dbReference>
<sequence length="369" mass="42682">MIIGIDGNEANVQERVGVSVYVLRLLEYFQTNADESTQFVVFLRKAPGATMPKEKKFFRYSVVPGVALWSQIFLPLQLYIKNEIDLFFSPAHYVPRYCPVPIVVTIHDLSFFYYPSEFRKKDLYQLKNWTAFSIKKSELIIAVSKTTKKDIVKWYDIDDKKISVIYNGFEKKAEKIEDGSILKKFKLEAKKYILYVGTLQPRKNIVTLIGAFDDYCKTHEDLKLVIVGKKGWLYDEIFEEVNKLNLKDKVIFTDFIPDDEVIVLYKNAWNFVMPSLYEGFGIPILEAMAYGCPVISSQKSSLPEIGGEACLYFDPLGKTDLIEKWYQLAQSTDLYNKLVKVGKERVQTFSWEKCAKETLELLKKSTSHD</sequence>
<evidence type="ECO:0000259" key="3">
    <source>
        <dbReference type="Pfam" id="PF13439"/>
    </source>
</evidence>
<dbReference type="FunFam" id="3.40.50.2000:FF:000119">
    <property type="entry name" value="Glycosyl transferase group 1"/>
    <property type="match status" value="1"/>
</dbReference>
<dbReference type="AlphaFoldDB" id="A0A1F7IWB5"/>
<dbReference type="PANTHER" id="PTHR46401:SF2">
    <property type="entry name" value="GLYCOSYLTRANSFERASE WBBK-RELATED"/>
    <property type="match status" value="1"/>
</dbReference>
<evidence type="ECO:0000313" key="5">
    <source>
        <dbReference type="Proteomes" id="UP000177141"/>
    </source>
</evidence>
<evidence type="ECO:0000259" key="2">
    <source>
        <dbReference type="Pfam" id="PF00534"/>
    </source>
</evidence>
<comment type="caution">
    <text evidence="4">The sequence shown here is derived from an EMBL/GenBank/DDBJ whole genome shotgun (WGS) entry which is preliminary data.</text>
</comment>
<dbReference type="Gene3D" id="3.40.50.2000">
    <property type="entry name" value="Glycogen Phosphorylase B"/>
    <property type="match status" value="2"/>
</dbReference>
<accession>A0A1F7IWB5</accession>
<dbReference type="InterPro" id="IPR001296">
    <property type="entry name" value="Glyco_trans_1"/>
</dbReference>
<dbReference type="Pfam" id="PF00534">
    <property type="entry name" value="Glycos_transf_1"/>
    <property type="match status" value="1"/>
</dbReference>
<dbReference type="GO" id="GO:0009103">
    <property type="term" value="P:lipopolysaccharide biosynthetic process"/>
    <property type="evidence" value="ECO:0007669"/>
    <property type="project" value="TreeGrafter"/>
</dbReference>
<proteinExistence type="predicted"/>
<dbReference type="STRING" id="1802061.A3A93_02375"/>
<feature type="domain" description="Glycosyltransferase subfamily 4-like N-terminal" evidence="3">
    <location>
        <begin position="17"/>
        <end position="169"/>
    </location>
</feature>
<reference evidence="4 5" key="1">
    <citation type="journal article" date="2016" name="Nat. Commun.">
        <title>Thousands of microbial genomes shed light on interconnected biogeochemical processes in an aquifer system.</title>
        <authorList>
            <person name="Anantharaman K."/>
            <person name="Brown C.T."/>
            <person name="Hug L.A."/>
            <person name="Sharon I."/>
            <person name="Castelle C.J."/>
            <person name="Probst A.J."/>
            <person name="Thomas B.C."/>
            <person name="Singh A."/>
            <person name="Wilkins M.J."/>
            <person name="Karaoz U."/>
            <person name="Brodie E.L."/>
            <person name="Williams K.H."/>
            <person name="Hubbard S.S."/>
            <person name="Banfield J.F."/>
        </authorList>
    </citation>
    <scope>NUCLEOTIDE SEQUENCE [LARGE SCALE GENOMIC DNA]</scope>
</reference>
<name>A0A1F7IWB5_9BACT</name>
<dbReference type="PANTHER" id="PTHR46401">
    <property type="entry name" value="GLYCOSYLTRANSFERASE WBBK-RELATED"/>
    <property type="match status" value="1"/>
</dbReference>